<accession>A0AAV5QYR2</accession>
<feature type="compositionally biased region" description="Basic and acidic residues" evidence="1">
    <location>
        <begin position="151"/>
        <end position="161"/>
    </location>
</feature>
<dbReference type="Proteomes" id="UP001378960">
    <property type="component" value="Unassembled WGS sequence"/>
</dbReference>
<reference evidence="2 3" key="1">
    <citation type="journal article" date="2023" name="Elife">
        <title>Identification of key yeast species and microbe-microbe interactions impacting larval growth of Drosophila in the wild.</title>
        <authorList>
            <person name="Mure A."/>
            <person name="Sugiura Y."/>
            <person name="Maeda R."/>
            <person name="Honda K."/>
            <person name="Sakurai N."/>
            <person name="Takahashi Y."/>
            <person name="Watada M."/>
            <person name="Katoh T."/>
            <person name="Gotoh A."/>
            <person name="Gotoh Y."/>
            <person name="Taniguchi I."/>
            <person name="Nakamura K."/>
            <person name="Hayashi T."/>
            <person name="Katayama T."/>
            <person name="Uemura T."/>
            <person name="Hattori Y."/>
        </authorList>
    </citation>
    <scope>NUCLEOTIDE SEQUENCE [LARGE SCALE GENOMIC DNA]</scope>
    <source>
        <strain evidence="2 3">PK-24</strain>
    </source>
</reference>
<name>A0AAV5QYR2_PICKL</name>
<evidence type="ECO:0000313" key="2">
    <source>
        <dbReference type="EMBL" id="GMM43586.1"/>
    </source>
</evidence>
<comment type="caution">
    <text evidence="2">The sequence shown here is derived from an EMBL/GenBank/DDBJ whole genome shotgun (WGS) entry which is preliminary data.</text>
</comment>
<sequence length="759" mass="88565">MRLSSRHYITFRRFYTESKVLGKVKIPKVTKDNIGNDTDKSIDGKVSSEVLNEKFSKIPTESLSKVSAETLGKASTETIINEPSKVSSEVLSKLPTGVFNKIPTESLSDVTEIPKETSKAETSSKTSDKVLTNELSAKAPTESFNEVSTKTPKESSEKSETDVTPSEWKINAQIMIKENLHKWISEQESFPKGNEFFPIFDKIENNPVRRTLPKMNDKLMNLDTEKLTEKDEKDVLNFMKEYTRYSYMRRETEVNNIVCKIYDKYQSIPEIKYEFYKFQVKKNHTKIITSILKKEPHLINDTNILLTSIESVTIFKNCKESLGDIRKFTKKLAMNKVPITNKLIYTLYYTLPMDAKHFFKKELLEKMDFNATVFDSDCTRIKTFDEIKLLLKKKELKLSYGSYHRLVNLMCREFRMAEGLSIINYLILKQRIELPVFLANYTIEMIAAYSSHLAIPSSLFLQRITGCSLKSLAIYKIEKFIAASKVLDKDTFDLLNMLLQSSKWKRKEIMDEVTYNISQCTKSKSDELFELLEVRKKPVDELKEYNEINDIFQKRFTKNDIAFRPGFQFQEYDKIFNLFPNMKKFTYIEKDILDGLKNNDSKFNLSEYFIANISPLSNVKKDTFVRSCELIIDILLKERQYHKIVPFVNYIKKVNDIDITYTSYLKTIISICSKKELSNESIDDNTQLKLSVILANYLFIRSKMMIQELLDKYPILEKVLNKSWSSESNIYAKIYESYVEEVKWDYNAPPDLSIEKFKC</sequence>
<keyword evidence="3" id="KW-1185">Reference proteome</keyword>
<dbReference type="AlphaFoldDB" id="A0AAV5QYR2"/>
<proteinExistence type="predicted"/>
<gene>
    <name evidence="2" type="ORF">DAPK24_001610</name>
</gene>
<evidence type="ECO:0000313" key="3">
    <source>
        <dbReference type="Proteomes" id="UP001378960"/>
    </source>
</evidence>
<evidence type="ECO:0000256" key="1">
    <source>
        <dbReference type="SAM" id="MobiDB-lite"/>
    </source>
</evidence>
<organism evidence="2 3">
    <name type="scientific">Pichia kluyveri</name>
    <name type="common">Yeast</name>
    <dbReference type="NCBI Taxonomy" id="36015"/>
    <lineage>
        <taxon>Eukaryota</taxon>
        <taxon>Fungi</taxon>
        <taxon>Dikarya</taxon>
        <taxon>Ascomycota</taxon>
        <taxon>Saccharomycotina</taxon>
        <taxon>Pichiomycetes</taxon>
        <taxon>Pichiales</taxon>
        <taxon>Pichiaceae</taxon>
        <taxon>Pichia</taxon>
    </lineage>
</organism>
<feature type="region of interest" description="Disordered" evidence="1">
    <location>
        <begin position="110"/>
        <end position="165"/>
    </location>
</feature>
<dbReference type="EMBL" id="BTGB01000001">
    <property type="protein sequence ID" value="GMM43586.1"/>
    <property type="molecule type" value="Genomic_DNA"/>
</dbReference>
<protein>
    <submittedName>
        <fullName evidence="2">Uncharacterized protein</fullName>
    </submittedName>
</protein>